<accession>A0AAD4MK48</accession>
<protein>
    <recommendedName>
        <fullName evidence="1">BTB domain-containing protein</fullName>
    </recommendedName>
</protein>
<evidence type="ECO:0000259" key="1">
    <source>
        <dbReference type="Pfam" id="PF00651"/>
    </source>
</evidence>
<reference evidence="2" key="1">
    <citation type="submission" date="2022-01" db="EMBL/GenBank/DDBJ databases">
        <title>Genome Sequence Resource for Two Populations of Ditylenchus destructor, the Migratory Endoparasitic Phytonematode.</title>
        <authorList>
            <person name="Zhang H."/>
            <person name="Lin R."/>
            <person name="Xie B."/>
        </authorList>
    </citation>
    <scope>NUCLEOTIDE SEQUENCE</scope>
    <source>
        <strain evidence="2">BazhouSP</strain>
    </source>
</reference>
<dbReference type="AlphaFoldDB" id="A0AAD4MK48"/>
<dbReference type="Pfam" id="PF00651">
    <property type="entry name" value="BTB"/>
    <property type="match status" value="1"/>
</dbReference>
<feature type="domain" description="BTB" evidence="1">
    <location>
        <begin position="49"/>
        <end position="109"/>
    </location>
</feature>
<dbReference type="EMBL" id="JAKKPZ010000294">
    <property type="protein sequence ID" value="KAI1696991.1"/>
    <property type="molecule type" value="Genomic_DNA"/>
</dbReference>
<organism evidence="2 3">
    <name type="scientific">Ditylenchus destructor</name>
    <dbReference type="NCBI Taxonomy" id="166010"/>
    <lineage>
        <taxon>Eukaryota</taxon>
        <taxon>Metazoa</taxon>
        <taxon>Ecdysozoa</taxon>
        <taxon>Nematoda</taxon>
        <taxon>Chromadorea</taxon>
        <taxon>Rhabditida</taxon>
        <taxon>Tylenchina</taxon>
        <taxon>Tylenchomorpha</taxon>
        <taxon>Sphaerularioidea</taxon>
        <taxon>Anguinidae</taxon>
        <taxon>Anguininae</taxon>
        <taxon>Ditylenchus</taxon>
    </lineage>
</organism>
<evidence type="ECO:0000313" key="3">
    <source>
        <dbReference type="Proteomes" id="UP001201812"/>
    </source>
</evidence>
<gene>
    <name evidence="2" type="ORF">DdX_18762</name>
</gene>
<keyword evidence="3" id="KW-1185">Reference proteome</keyword>
<dbReference type="InterPro" id="IPR000210">
    <property type="entry name" value="BTB/POZ_dom"/>
</dbReference>
<name>A0AAD4MK48_9BILA</name>
<proteinExistence type="predicted"/>
<comment type="caution">
    <text evidence="2">The sequence shown here is derived from an EMBL/GenBank/DDBJ whole genome shotgun (WGS) entry which is preliminary data.</text>
</comment>
<dbReference type="Proteomes" id="UP001201812">
    <property type="component" value="Unassembled WGS sequence"/>
</dbReference>
<evidence type="ECO:0000313" key="2">
    <source>
        <dbReference type="EMBL" id="KAI1696991.1"/>
    </source>
</evidence>
<sequence length="180" mass="19948">MHASGEQLQVLKLAGVIPSSAPKCELITPPLTDEAKEGIESATRFLLSNWLLLAAYSTFFEALFFTRIEDFNERNMKQIPVDQVLLENFKLLLSVINPNYAAITVFENLAEKLNSPVPAIELGAVGFGAGVNVQPTDIQLLIKDLRSSVIRPHTPTEIRKCDPEEKMAVNDRLVSGRDRS</sequence>